<dbReference type="Proteomes" id="UP000236311">
    <property type="component" value="Unassembled WGS sequence"/>
</dbReference>
<name>A0A2K4ZPA5_9FIRM</name>
<protein>
    <submittedName>
        <fullName evidence="1">Uncharacterized protein</fullName>
    </submittedName>
</protein>
<dbReference type="OrthoDB" id="2043687at2"/>
<organism evidence="1 2">
    <name type="scientific">Acetatifactor muris</name>
    <dbReference type="NCBI Taxonomy" id="879566"/>
    <lineage>
        <taxon>Bacteria</taxon>
        <taxon>Bacillati</taxon>
        <taxon>Bacillota</taxon>
        <taxon>Clostridia</taxon>
        <taxon>Lachnospirales</taxon>
        <taxon>Lachnospiraceae</taxon>
        <taxon>Acetatifactor</taxon>
    </lineage>
</organism>
<evidence type="ECO:0000313" key="2">
    <source>
        <dbReference type="Proteomes" id="UP000236311"/>
    </source>
</evidence>
<evidence type="ECO:0000313" key="1">
    <source>
        <dbReference type="EMBL" id="SOY32202.1"/>
    </source>
</evidence>
<accession>A0A2K4ZPA5</accession>
<proteinExistence type="predicted"/>
<dbReference type="RefSeq" id="WP_103242170.1">
    <property type="nucleotide sequence ID" value="NZ_JANJZD010000047.1"/>
</dbReference>
<gene>
    <name evidence="1" type="ORF">AMURIS_04960</name>
</gene>
<reference evidence="1 2" key="1">
    <citation type="submission" date="2018-01" db="EMBL/GenBank/DDBJ databases">
        <authorList>
            <person name="Gaut B.S."/>
            <person name="Morton B.R."/>
            <person name="Clegg M.T."/>
            <person name="Duvall M.R."/>
        </authorList>
    </citation>
    <scope>NUCLEOTIDE SEQUENCE [LARGE SCALE GENOMIC DNA]</scope>
    <source>
        <strain evidence="1">GP69</strain>
    </source>
</reference>
<dbReference type="EMBL" id="OFSM01000042">
    <property type="protein sequence ID" value="SOY32202.1"/>
    <property type="molecule type" value="Genomic_DNA"/>
</dbReference>
<keyword evidence="2" id="KW-1185">Reference proteome</keyword>
<dbReference type="AlphaFoldDB" id="A0A2K4ZPA5"/>
<sequence length="174" mass="19491">MAQVIKNLGQFAKALEPKIIATLEAVAEDTKQEIDDHLQAYYDEYDPALRKLLGRLFYQRTYQLKDCCKIGKPTINNGKISIEVYLDIDSLHYDTKGADAFKTVVAANSSLHGGWDVSNLQSGQVPWSVIKNNDGTSYGNGIQIWEDPIHELIDNGKLITIFKKHAKARGLNLK</sequence>